<dbReference type="InterPro" id="IPR001841">
    <property type="entry name" value="Znf_RING"/>
</dbReference>
<dbReference type="InterPro" id="IPR046527">
    <property type="entry name" value="PIR2-like_helical"/>
</dbReference>
<evidence type="ECO:0000256" key="3">
    <source>
        <dbReference type="SAM" id="MobiDB-lite"/>
    </source>
</evidence>
<reference evidence="5 6" key="1">
    <citation type="journal article" date="2021" name="Comput. Struct. Biotechnol. J.">
        <title>De novo genome assembly of the potent medicinal plant Rehmannia glutinosa using nanopore technology.</title>
        <authorList>
            <person name="Ma L."/>
            <person name="Dong C."/>
            <person name="Song C."/>
            <person name="Wang X."/>
            <person name="Zheng X."/>
            <person name="Niu Y."/>
            <person name="Chen S."/>
            <person name="Feng W."/>
        </authorList>
    </citation>
    <scope>NUCLEOTIDE SEQUENCE [LARGE SCALE GENOMIC DNA]</scope>
    <source>
        <strain evidence="5">DH-2019</strain>
    </source>
</reference>
<feature type="region of interest" description="Disordered" evidence="3">
    <location>
        <begin position="1"/>
        <end position="69"/>
    </location>
</feature>
<accession>A0ABR0UBB4</accession>
<sequence length="654" mass="74704">MADSKGGKHSKGKGISKSNKSNTIEKKPEVYNSNSKLDLVQVSNNNPGPMDYKDKNPQPNINSSTTSSSIHTENELERLYMRFEILYTAAKVLLLTSGYSRAEAERAILNVGYIHGPKDLLDNILINSIAFIEKKFEPKWEAFKDMRELYKTMLEALVHFVMQTRKDLQRNEDLQHLSVTKWSLQSTTLTSHLQSGDENINSILVDGSYGSSSHNKNEDVGALNPSSTEKVLSESNIDFSLKKVGILQWTNCSPALVSHLRQNVPILTSVVRRKIGARIIKQQAVPTASGKLTEVSDIVNSDFLTSITGCSYECNSDDPKTGPVVDLVKSIRDLQEEVKEQKEWAQRKVIDSARRVSKDFLEFQMLRMAKVEKEKMENKKSHSEKSCMLKLLETEQSLRQVKFEASLMNNAVKKLEAENGQIRAETEAFRLNGLESDRNLKEVKKREKKCTKKLADVENLTSILRSQCEEEKHRVLQLEQELLQAEKEAEEAEQMKWRQEIKEKEHMFALLAEEIRKAEIQKAQSRAQLLKLRQKVEIDSQLARDNDQSLEAKLCRLRMSIQMPDTFLEDPNFWRDDFKAVSLESSAPCESSEKNRHWICMICLENEVSMVLLPCTHQVICFHCYEKSFKIDGAQCPCCQVRIEDSIRVYGLSS</sequence>
<dbReference type="PROSITE" id="PS50089">
    <property type="entry name" value="ZF_RING_2"/>
    <property type="match status" value="1"/>
</dbReference>
<dbReference type="PANTHER" id="PTHR46405:SF3">
    <property type="entry name" value="RING_U-BOX SUPERFAMILY PROTEIN"/>
    <property type="match status" value="1"/>
</dbReference>
<evidence type="ECO:0000313" key="5">
    <source>
        <dbReference type="EMBL" id="KAK6119261.1"/>
    </source>
</evidence>
<dbReference type="InterPro" id="IPR046934">
    <property type="entry name" value="PIR2-like"/>
</dbReference>
<dbReference type="EMBL" id="JABTTQ020003239">
    <property type="protein sequence ID" value="KAK6119261.1"/>
    <property type="molecule type" value="Genomic_DNA"/>
</dbReference>
<keyword evidence="1" id="KW-0863">Zinc-finger</keyword>
<dbReference type="InterPro" id="IPR013083">
    <property type="entry name" value="Znf_RING/FYVE/PHD"/>
</dbReference>
<keyword evidence="1" id="KW-0479">Metal-binding</keyword>
<protein>
    <recommendedName>
        <fullName evidence="4">RING-type domain-containing protein</fullName>
    </recommendedName>
</protein>
<dbReference type="Pfam" id="PF20235">
    <property type="entry name" value="PIR2-like_helical"/>
    <property type="match status" value="1"/>
</dbReference>
<keyword evidence="6" id="KW-1185">Reference proteome</keyword>
<feature type="compositionally biased region" description="Low complexity" evidence="3">
    <location>
        <begin position="60"/>
        <end position="69"/>
    </location>
</feature>
<evidence type="ECO:0000256" key="2">
    <source>
        <dbReference type="SAM" id="Coils"/>
    </source>
</evidence>
<gene>
    <name evidence="5" type="ORF">DH2020_046987</name>
</gene>
<comment type="caution">
    <text evidence="5">The sequence shown here is derived from an EMBL/GenBank/DDBJ whole genome shotgun (WGS) entry which is preliminary data.</text>
</comment>
<name>A0ABR0UBB4_REHGL</name>
<evidence type="ECO:0000256" key="1">
    <source>
        <dbReference type="PROSITE-ProRule" id="PRU00175"/>
    </source>
</evidence>
<keyword evidence="1" id="KW-0862">Zinc</keyword>
<evidence type="ECO:0000313" key="6">
    <source>
        <dbReference type="Proteomes" id="UP001318860"/>
    </source>
</evidence>
<proteinExistence type="predicted"/>
<dbReference type="SMART" id="SM00184">
    <property type="entry name" value="RING"/>
    <property type="match status" value="1"/>
</dbReference>
<evidence type="ECO:0000259" key="4">
    <source>
        <dbReference type="PROSITE" id="PS50089"/>
    </source>
</evidence>
<organism evidence="5 6">
    <name type="scientific">Rehmannia glutinosa</name>
    <name type="common">Chinese foxglove</name>
    <dbReference type="NCBI Taxonomy" id="99300"/>
    <lineage>
        <taxon>Eukaryota</taxon>
        <taxon>Viridiplantae</taxon>
        <taxon>Streptophyta</taxon>
        <taxon>Embryophyta</taxon>
        <taxon>Tracheophyta</taxon>
        <taxon>Spermatophyta</taxon>
        <taxon>Magnoliopsida</taxon>
        <taxon>eudicotyledons</taxon>
        <taxon>Gunneridae</taxon>
        <taxon>Pentapetalae</taxon>
        <taxon>asterids</taxon>
        <taxon>lamiids</taxon>
        <taxon>Lamiales</taxon>
        <taxon>Orobanchaceae</taxon>
        <taxon>Rehmannieae</taxon>
        <taxon>Rehmannia</taxon>
    </lineage>
</organism>
<dbReference type="PANTHER" id="PTHR46405">
    <property type="entry name" value="OS05G0141500 PROTEIN"/>
    <property type="match status" value="1"/>
</dbReference>
<feature type="coiled-coil region" evidence="2">
    <location>
        <begin position="366"/>
        <end position="535"/>
    </location>
</feature>
<feature type="domain" description="RING-type" evidence="4">
    <location>
        <begin position="600"/>
        <end position="640"/>
    </location>
</feature>
<dbReference type="SUPFAM" id="SSF57850">
    <property type="entry name" value="RING/U-box"/>
    <property type="match status" value="1"/>
</dbReference>
<feature type="compositionally biased region" description="Polar residues" evidence="3">
    <location>
        <begin position="31"/>
        <end position="47"/>
    </location>
</feature>
<dbReference type="Proteomes" id="UP001318860">
    <property type="component" value="Unassembled WGS sequence"/>
</dbReference>
<dbReference type="Gene3D" id="3.30.40.10">
    <property type="entry name" value="Zinc/RING finger domain, C3HC4 (zinc finger)"/>
    <property type="match status" value="1"/>
</dbReference>
<keyword evidence="2" id="KW-0175">Coiled coil</keyword>
<dbReference type="Pfam" id="PF13920">
    <property type="entry name" value="zf-C3HC4_3"/>
    <property type="match status" value="1"/>
</dbReference>